<feature type="compositionally biased region" description="Polar residues" evidence="1">
    <location>
        <begin position="455"/>
        <end position="471"/>
    </location>
</feature>
<feature type="region of interest" description="Disordered" evidence="1">
    <location>
        <begin position="1"/>
        <end position="68"/>
    </location>
</feature>
<dbReference type="SMART" id="SM00454">
    <property type="entry name" value="SAM"/>
    <property type="match status" value="1"/>
</dbReference>
<dbReference type="InterPro" id="IPR050548">
    <property type="entry name" value="PcG_chromatin_remod_factors"/>
</dbReference>
<dbReference type="AlphaFoldDB" id="A0A0C9RP65"/>
<protein>
    <submittedName>
        <fullName evidence="4">PHC3_0 protein</fullName>
    </submittedName>
    <submittedName>
        <fullName evidence="3">PHC3_1 protein</fullName>
    </submittedName>
</protein>
<proteinExistence type="predicted"/>
<sequence>MAVATKQIEMSQQQQNVQEQHVQPNQEQQQSQNQQVSQGQIQQQQIQVQSSQQSQQQQPNQNNPQHNVQQVQVQNQVAASMPQQVYIAPRPSSGHQQQQNWREINKNQLQGAVAVSMQHQQQQGVGSVSMALAGQQGATTITTMAAHPQAVQVIQQPMQSQAYHLQQLYNTQGTPLLMPGNLALHPAGINPSSIQVIAAGKPFQSAGQLTPHMLTTASNPGQTGGHGGPGGKVQGFPAGYLPVPTSANPGGGQTLVFGQLGVLGSPQPPQGLQQQQQQQPNNNKPDQVQKYTTCATGAPSGQRGGQMQFAPWQFTPQVAWTGIQPPGTTLLAAPNQIFIRSPTQPDMYIQSPQPIQTHNALATQQQIQGVQQIAAAGTKPRVMDIQQQSQQSGKQSGTSQRPLSILPSSLQGVQGANIRPASSVSTQTVHGVQSTSGKGSGSGGKGRGKPVVRTSPGTNSSQIATKADAANQTKSIVHHATMMLQQQTNATGNNGNNKVLITTNQPVVTSAQPPGSPMTTSDKQNFGQQNKTVMQSQQQHQAQQQQGQQMQPQYQQMFMQQMQHIQHQQLQYQQAQSQNSQQQIQPKPIMGMALPPQQSGVVLGTERPIMPVVSMGGVGVGVATTLQMNQVQQSQMQGVQQLPIPTLNPTIIGNQVVSGGSQIQTLPMIQQSNEPQSQQQENANITPMVISASPDRSQPNDCPQIVQQCSVSNTTTEEDKSVQKKEATVNKERSGTPAQTQEPEGDKVAAKEEIQLSGKNDEKANNPLANLANTVNSITNGVTDEIPAPSATTPVSINSKQAPPKALVKPQVLTHVIEGFVIQEADEPFSEKRLNGTQGTSVLNSKQSSDKDSHNEPPSKKRKKHAGNFSNDVDSNGTSGKCETCGIILDEHNIKFKKDKRFCSSVCAKNKKKEAREREPDKQWTNMEVDKKTDDGLKKAEDSSPAASTPTSEDIPRINPVKWTVNEVCDFIRNLPGCADYAEDFAIQEIDGQALMLLKEDHLMSAMSIKLGPALKIVAKIDSMRIDTNISLSPTSNSS</sequence>
<feature type="compositionally biased region" description="Basic and acidic residues" evidence="1">
    <location>
        <begin position="914"/>
        <end position="942"/>
    </location>
</feature>
<dbReference type="CDD" id="cd09577">
    <property type="entry name" value="SAM_Ph1_2_3"/>
    <property type="match status" value="1"/>
</dbReference>
<evidence type="ECO:0000313" key="4">
    <source>
        <dbReference type="EMBL" id="JAG79982.1"/>
    </source>
</evidence>
<dbReference type="Gene3D" id="3.30.60.160">
    <property type="match status" value="1"/>
</dbReference>
<name>A0A0C9RP65_9HYME</name>
<feature type="compositionally biased region" description="Polar residues" evidence="1">
    <location>
        <begin position="507"/>
        <end position="533"/>
    </location>
</feature>
<feature type="compositionally biased region" description="Polar residues" evidence="1">
    <location>
        <begin position="835"/>
        <end position="847"/>
    </location>
</feature>
<evidence type="ECO:0000313" key="3">
    <source>
        <dbReference type="EMBL" id="JAG79981.1"/>
    </source>
</evidence>
<feature type="region of interest" description="Disordered" evidence="1">
    <location>
        <begin position="785"/>
        <end position="805"/>
    </location>
</feature>
<feature type="compositionally biased region" description="Low complexity" evidence="1">
    <location>
        <begin position="258"/>
        <end position="280"/>
    </location>
</feature>
<dbReference type="GO" id="GO:0003682">
    <property type="term" value="F:chromatin binding"/>
    <property type="evidence" value="ECO:0007669"/>
    <property type="project" value="TreeGrafter"/>
</dbReference>
<dbReference type="GO" id="GO:0035102">
    <property type="term" value="C:PRC1 complex"/>
    <property type="evidence" value="ECO:0007669"/>
    <property type="project" value="TreeGrafter"/>
</dbReference>
<feature type="compositionally biased region" description="Polar residues" evidence="1">
    <location>
        <begin position="868"/>
        <end position="877"/>
    </location>
</feature>
<feature type="region of interest" description="Disordered" evidence="1">
    <location>
        <begin position="216"/>
        <end position="289"/>
    </location>
</feature>
<dbReference type="InterPro" id="IPR001660">
    <property type="entry name" value="SAM"/>
</dbReference>
<feature type="compositionally biased region" description="Gly residues" evidence="1">
    <location>
        <begin position="222"/>
        <end position="233"/>
    </location>
</feature>
<dbReference type="Pfam" id="PF00536">
    <property type="entry name" value="SAM_1"/>
    <property type="match status" value="1"/>
</dbReference>
<dbReference type="EMBL" id="GBYB01010215">
    <property type="protein sequence ID" value="JAG79982.1"/>
    <property type="molecule type" value="Transcribed_RNA"/>
</dbReference>
<feature type="compositionally biased region" description="Low complexity" evidence="1">
    <location>
        <begin position="11"/>
        <end position="68"/>
    </location>
</feature>
<feature type="compositionally biased region" description="Basic and acidic residues" evidence="1">
    <location>
        <begin position="717"/>
        <end position="734"/>
    </location>
</feature>
<dbReference type="EMBL" id="GBYB01010214">
    <property type="protein sequence ID" value="JAG79981.1"/>
    <property type="molecule type" value="Transcribed_RNA"/>
</dbReference>
<feature type="compositionally biased region" description="Low complexity" evidence="1">
    <location>
        <begin position="534"/>
        <end position="550"/>
    </location>
</feature>
<dbReference type="InterPro" id="IPR038603">
    <property type="entry name" value="Znf_FCS_sf"/>
</dbReference>
<feature type="domain" description="SAM" evidence="2">
    <location>
        <begin position="963"/>
        <end position="1027"/>
    </location>
</feature>
<dbReference type="PROSITE" id="PS50105">
    <property type="entry name" value="SAM_DOMAIN"/>
    <property type="match status" value="1"/>
</dbReference>
<dbReference type="SUPFAM" id="SSF47769">
    <property type="entry name" value="SAM/Pointed domain"/>
    <property type="match status" value="1"/>
</dbReference>
<organism evidence="4">
    <name type="scientific">Fopius arisanus</name>
    <dbReference type="NCBI Taxonomy" id="64838"/>
    <lineage>
        <taxon>Eukaryota</taxon>
        <taxon>Metazoa</taxon>
        <taxon>Ecdysozoa</taxon>
        <taxon>Arthropoda</taxon>
        <taxon>Hexapoda</taxon>
        <taxon>Insecta</taxon>
        <taxon>Pterygota</taxon>
        <taxon>Neoptera</taxon>
        <taxon>Endopterygota</taxon>
        <taxon>Hymenoptera</taxon>
        <taxon>Apocrita</taxon>
        <taxon>Ichneumonoidea</taxon>
        <taxon>Braconidae</taxon>
        <taxon>Opiinae</taxon>
        <taxon>Fopius</taxon>
    </lineage>
</organism>
<feature type="region of interest" description="Disordered" evidence="1">
    <location>
        <begin position="912"/>
        <end position="956"/>
    </location>
</feature>
<feature type="region of interest" description="Disordered" evidence="1">
    <location>
        <begin position="831"/>
        <end position="877"/>
    </location>
</feature>
<dbReference type="PANTHER" id="PTHR12247:SF138">
    <property type="entry name" value="POLYHOMEOTIC DISTAL, ISOFORM A-RELATED"/>
    <property type="match status" value="1"/>
</dbReference>
<feature type="compositionally biased region" description="Low complexity" evidence="1">
    <location>
        <begin position="386"/>
        <end position="400"/>
    </location>
</feature>
<dbReference type="GO" id="GO:0042393">
    <property type="term" value="F:histone binding"/>
    <property type="evidence" value="ECO:0007669"/>
    <property type="project" value="TreeGrafter"/>
</dbReference>
<evidence type="ECO:0000259" key="2">
    <source>
        <dbReference type="PROSITE" id="PS50105"/>
    </source>
</evidence>
<feature type="compositionally biased region" description="Basic and acidic residues" evidence="1">
    <location>
        <begin position="848"/>
        <end position="859"/>
    </location>
</feature>
<reference evidence="4" key="1">
    <citation type="submission" date="2015-01" db="EMBL/GenBank/DDBJ databases">
        <title>Transcriptome Assembly of Fopius arisanus.</title>
        <authorList>
            <person name="Geib S."/>
        </authorList>
    </citation>
    <scope>NUCLEOTIDE SEQUENCE</scope>
</reference>
<dbReference type="Gene3D" id="1.10.150.50">
    <property type="entry name" value="Transcription Factor, Ets-1"/>
    <property type="match status" value="1"/>
</dbReference>
<feature type="region of interest" description="Disordered" evidence="1">
    <location>
        <begin position="378"/>
        <end position="471"/>
    </location>
</feature>
<accession>A0A0C9RP65</accession>
<feature type="compositionally biased region" description="Polar residues" evidence="1">
    <location>
        <begin position="790"/>
        <end position="801"/>
    </location>
</feature>
<dbReference type="InterPro" id="IPR013761">
    <property type="entry name" value="SAM/pointed_sf"/>
</dbReference>
<evidence type="ECO:0000256" key="1">
    <source>
        <dbReference type="SAM" id="MobiDB-lite"/>
    </source>
</evidence>
<feature type="region of interest" description="Disordered" evidence="1">
    <location>
        <begin position="507"/>
        <end position="550"/>
    </location>
</feature>
<gene>
    <name evidence="4" type="primary">PHC3_0</name>
    <name evidence="3" type="synonym">PHC3_1</name>
    <name evidence="3" type="ORF">g.52915</name>
    <name evidence="4" type="ORF">g.52931</name>
</gene>
<feature type="region of interest" description="Disordered" evidence="1">
    <location>
        <begin position="712"/>
        <end position="749"/>
    </location>
</feature>
<dbReference type="GO" id="GO:0045892">
    <property type="term" value="P:negative regulation of DNA-templated transcription"/>
    <property type="evidence" value="ECO:0007669"/>
    <property type="project" value="TreeGrafter"/>
</dbReference>
<feature type="compositionally biased region" description="Polar residues" evidence="1">
    <location>
        <begin position="406"/>
        <end position="435"/>
    </location>
</feature>
<dbReference type="PANTHER" id="PTHR12247">
    <property type="entry name" value="POLYCOMB GROUP PROTEIN"/>
    <property type="match status" value="1"/>
</dbReference>